<feature type="transmembrane region" description="Helical" evidence="1">
    <location>
        <begin position="419"/>
        <end position="443"/>
    </location>
</feature>
<feature type="non-terminal residue" evidence="2">
    <location>
        <position position="675"/>
    </location>
</feature>
<keyword evidence="1" id="KW-0472">Membrane</keyword>
<evidence type="ECO:0000313" key="2">
    <source>
        <dbReference type="EMBL" id="KDO24662.1"/>
    </source>
</evidence>
<accession>A0A067CCZ1</accession>
<evidence type="ECO:0000256" key="1">
    <source>
        <dbReference type="SAM" id="Phobius"/>
    </source>
</evidence>
<protein>
    <submittedName>
        <fullName evidence="2">Uncharacterized protein</fullName>
    </submittedName>
</protein>
<dbReference type="GeneID" id="24132316"/>
<dbReference type="OMA" id="IGPIYRD"/>
<organism evidence="2 3">
    <name type="scientific">Saprolegnia parasitica (strain CBS 223.65)</name>
    <dbReference type="NCBI Taxonomy" id="695850"/>
    <lineage>
        <taxon>Eukaryota</taxon>
        <taxon>Sar</taxon>
        <taxon>Stramenopiles</taxon>
        <taxon>Oomycota</taxon>
        <taxon>Saprolegniomycetes</taxon>
        <taxon>Saprolegniales</taxon>
        <taxon>Saprolegniaceae</taxon>
        <taxon>Saprolegnia</taxon>
    </lineage>
</organism>
<reference evidence="2 3" key="1">
    <citation type="journal article" date="2013" name="PLoS Genet.">
        <title>Distinctive expansion of potential virulence genes in the genome of the oomycete fish pathogen Saprolegnia parasitica.</title>
        <authorList>
            <person name="Jiang R.H."/>
            <person name="de Bruijn I."/>
            <person name="Haas B.J."/>
            <person name="Belmonte R."/>
            <person name="Lobach L."/>
            <person name="Christie J."/>
            <person name="van den Ackerveken G."/>
            <person name="Bottin A."/>
            <person name="Bulone V."/>
            <person name="Diaz-Moreno S.M."/>
            <person name="Dumas B."/>
            <person name="Fan L."/>
            <person name="Gaulin E."/>
            <person name="Govers F."/>
            <person name="Grenville-Briggs L.J."/>
            <person name="Horner N.R."/>
            <person name="Levin J.Z."/>
            <person name="Mammella M."/>
            <person name="Meijer H.J."/>
            <person name="Morris P."/>
            <person name="Nusbaum C."/>
            <person name="Oome S."/>
            <person name="Phillips A.J."/>
            <person name="van Rooyen D."/>
            <person name="Rzeszutek E."/>
            <person name="Saraiva M."/>
            <person name="Secombes C.J."/>
            <person name="Seidl M.F."/>
            <person name="Snel B."/>
            <person name="Stassen J.H."/>
            <person name="Sykes S."/>
            <person name="Tripathy S."/>
            <person name="van den Berg H."/>
            <person name="Vega-Arreguin J.C."/>
            <person name="Wawra S."/>
            <person name="Young S.K."/>
            <person name="Zeng Q."/>
            <person name="Dieguez-Uribeondo J."/>
            <person name="Russ C."/>
            <person name="Tyler B.M."/>
            <person name="van West P."/>
        </authorList>
    </citation>
    <scope>NUCLEOTIDE SEQUENCE [LARGE SCALE GENOMIC DNA]</scope>
    <source>
        <strain evidence="2 3">CBS 223.65</strain>
    </source>
</reference>
<dbReference type="VEuPathDB" id="FungiDB:SPRG_10195"/>
<proteinExistence type="predicted"/>
<keyword evidence="1" id="KW-1133">Transmembrane helix</keyword>
<feature type="transmembrane region" description="Helical" evidence="1">
    <location>
        <begin position="339"/>
        <end position="359"/>
    </location>
</feature>
<dbReference type="AlphaFoldDB" id="A0A067CCZ1"/>
<keyword evidence="3" id="KW-1185">Reference proteome</keyword>
<gene>
    <name evidence="2" type="ORF">SPRG_10195</name>
</gene>
<keyword evidence="1" id="KW-0812">Transmembrane</keyword>
<evidence type="ECO:0000313" key="3">
    <source>
        <dbReference type="Proteomes" id="UP000030745"/>
    </source>
</evidence>
<dbReference type="Proteomes" id="UP000030745">
    <property type="component" value="Unassembled WGS sequence"/>
</dbReference>
<dbReference type="RefSeq" id="XP_012204729.1">
    <property type="nucleotide sequence ID" value="XM_012349339.1"/>
</dbReference>
<name>A0A067CCZ1_SAPPC</name>
<dbReference type="EMBL" id="KK583240">
    <property type="protein sequence ID" value="KDO24662.1"/>
    <property type="molecule type" value="Genomic_DNA"/>
</dbReference>
<sequence>MNVSWYRHESFAWARNKSVRVRPSSVALAVGPIVPEAPKGRRKLTHLASLVVWITLSLNSLLDPIKTLYGYYLYTESNNRESVWAIVVSNTFNNASSRVCDPHGSFLDCYYELPVYGTGSLAGATCRSYYPVDKSETQHIGSFFGNCTLPNGHRLDLPSDVFATSQWSLQTASTDRSCLAALGEGDAFPCDSYTTGSGRVINYRVSKTSTTKWCKEFGGYFVRNLHTGIQEVLVANVSNASAPVFTSLRLDYLTPVFSLEDLLGCAGDFYVGGTAGHTTTTAWYGDTVGAWTARTSSAAKSTVVTRSVDGTYVLAAFSWFEGAVTQIGPIYRDISRCSLLLLVTLYRISSIYYPIWLVYKRQGRPFWSWAAARHMGLVLHKRERRSLPILTILSLEALLSTEDIVSNCQHAIYTVSSSYFSIILTYMSITRIIWPCAFLLLLVSRLIEWTVGPRFAFALSEDLFLLGAPVVWVYLPTYVTTQGMKLFHGYRWNGVIIRHYVSTIRNAYANRIDSFALYTQLFGYFTAISSATTIGLGCLWQAVTHTSSIMNYFLSPHRSAWRHAPRECKTIEDVLIASTERFPPEIAYQITKAKWPQSQQCEAMNLASEGLLSLVYGPWHVVGFTEWGFVFPLMNAKGHAAVIDGCTVRFRPDVTHETLASLAATPARLGIPDLV</sequence>
<dbReference type="KEGG" id="spar:SPRG_10195"/>
<feature type="transmembrane region" description="Helical" evidence="1">
    <location>
        <begin position="455"/>
        <end position="475"/>
    </location>
</feature>
<feature type="transmembrane region" description="Helical" evidence="1">
    <location>
        <begin position="521"/>
        <end position="543"/>
    </location>
</feature>
<dbReference type="OrthoDB" id="62435at2759"/>